<dbReference type="SUPFAM" id="SSF161098">
    <property type="entry name" value="MetI-like"/>
    <property type="match status" value="1"/>
</dbReference>
<dbReference type="EMBL" id="JPMI01000247">
    <property type="protein sequence ID" value="KFA89333.1"/>
    <property type="molecule type" value="Genomic_DNA"/>
</dbReference>
<dbReference type="InterPro" id="IPR050366">
    <property type="entry name" value="BP-dependent_transpt_permease"/>
</dbReference>
<dbReference type="Proteomes" id="UP000028547">
    <property type="component" value="Unassembled WGS sequence"/>
</dbReference>
<dbReference type="GO" id="GO:0055085">
    <property type="term" value="P:transmembrane transport"/>
    <property type="evidence" value="ECO:0007669"/>
    <property type="project" value="InterPro"/>
</dbReference>
<evidence type="ECO:0000313" key="10">
    <source>
        <dbReference type="Proteomes" id="UP000028547"/>
    </source>
</evidence>
<comment type="similarity">
    <text evidence="7">Belongs to the binding-protein-dependent transport system permease family.</text>
</comment>
<dbReference type="PANTHER" id="PTHR43386">
    <property type="entry name" value="OLIGOPEPTIDE TRANSPORT SYSTEM PERMEASE PROTEIN APPC"/>
    <property type="match status" value="1"/>
</dbReference>
<dbReference type="RefSeq" id="WP_043405379.1">
    <property type="nucleotide sequence ID" value="NZ_JPMI01000247.1"/>
</dbReference>
<gene>
    <name evidence="9" type="ORF">Q664_35110</name>
</gene>
<keyword evidence="2 7" id="KW-0813">Transport</keyword>
<evidence type="ECO:0000313" key="9">
    <source>
        <dbReference type="EMBL" id="KFA89333.1"/>
    </source>
</evidence>
<feature type="domain" description="ABC transmembrane type-1" evidence="8">
    <location>
        <begin position="60"/>
        <end position="261"/>
    </location>
</feature>
<evidence type="ECO:0000256" key="6">
    <source>
        <dbReference type="ARBA" id="ARBA00023136"/>
    </source>
</evidence>
<proteinExistence type="inferred from homology"/>
<name>A0A084SLJ8_9BACT</name>
<evidence type="ECO:0000259" key="8">
    <source>
        <dbReference type="PROSITE" id="PS50928"/>
    </source>
</evidence>
<dbReference type="Pfam" id="PF00528">
    <property type="entry name" value="BPD_transp_1"/>
    <property type="match status" value="1"/>
</dbReference>
<evidence type="ECO:0000256" key="3">
    <source>
        <dbReference type="ARBA" id="ARBA00022475"/>
    </source>
</evidence>
<dbReference type="InterPro" id="IPR000515">
    <property type="entry name" value="MetI-like"/>
</dbReference>
<keyword evidence="3" id="KW-1003">Cell membrane</keyword>
<reference evidence="9 10" key="1">
    <citation type="submission" date="2014-07" db="EMBL/GenBank/DDBJ databases">
        <title>Draft Genome Sequence of Gephyronic Acid Producer, Cystobacter violaceus Strain Cb vi76.</title>
        <authorList>
            <person name="Stevens D.C."/>
            <person name="Young J."/>
            <person name="Carmichael R."/>
            <person name="Tan J."/>
            <person name="Taylor R.E."/>
        </authorList>
    </citation>
    <scope>NUCLEOTIDE SEQUENCE [LARGE SCALE GENOMIC DNA]</scope>
    <source>
        <strain evidence="9 10">Cb vi76</strain>
    </source>
</reference>
<feature type="transmembrane region" description="Helical" evidence="7">
    <location>
        <begin position="60"/>
        <end position="83"/>
    </location>
</feature>
<keyword evidence="4 7" id="KW-0812">Transmembrane</keyword>
<protein>
    <submittedName>
        <fullName evidence="9">Peptide ABC transporter permease</fullName>
    </submittedName>
</protein>
<evidence type="ECO:0000256" key="7">
    <source>
        <dbReference type="RuleBase" id="RU363032"/>
    </source>
</evidence>
<evidence type="ECO:0000256" key="5">
    <source>
        <dbReference type="ARBA" id="ARBA00022989"/>
    </source>
</evidence>
<comment type="subcellular location">
    <subcellularLocation>
        <location evidence="1 7">Cell membrane</location>
        <topology evidence="1 7">Multi-pass membrane protein</topology>
    </subcellularLocation>
</comment>
<keyword evidence="6 7" id="KW-0472">Membrane</keyword>
<comment type="caution">
    <text evidence="9">The sequence shown here is derived from an EMBL/GenBank/DDBJ whole genome shotgun (WGS) entry which is preliminary data.</text>
</comment>
<evidence type="ECO:0000256" key="2">
    <source>
        <dbReference type="ARBA" id="ARBA00022448"/>
    </source>
</evidence>
<feature type="transmembrane region" description="Helical" evidence="7">
    <location>
        <begin position="246"/>
        <end position="265"/>
    </location>
</feature>
<dbReference type="PROSITE" id="PS50928">
    <property type="entry name" value="ABC_TM1"/>
    <property type="match status" value="1"/>
</dbReference>
<evidence type="ECO:0000256" key="1">
    <source>
        <dbReference type="ARBA" id="ARBA00004651"/>
    </source>
</evidence>
<dbReference type="PANTHER" id="PTHR43386:SF1">
    <property type="entry name" value="D,D-DIPEPTIDE TRANSPORT SYSTEM PERMEASE PROTEIN DDPC-RELATED"/>
    <property type="match status" value="1"/>
</dbReference>
<dbReference type="CDD" id="cd06261">
    <property type="entry name" value="TM_PBP2"/>
    <property type="match status" value="1"/>
</dbReference>
<sequence>MSARRIPTRAWVGLVLLVGLGLASWLAGRVFPEALARTCPLGTDPTHPDRTVCELAFGGLWVSLAIGLTAGALSTVLGLGVAMSARAAGARVEHWVLRAVDAVFALPDVLVVMVLQLAGQSMLDAGHAGGLGPFGLMVVSLALVGWAGPARMFRNRLATLEGQEFIAASRALGAGRWHLLRVHLWPSLRPFVLAVFLSRLPTAILTESTVSFFGIARMEPMSLGRYLGTSYAALIYEGGARVVLPAWGLLVLLVLGASLSSRALGAGTRRA</sequence>
<feature type="transmembrane region" description="Helical" evidence="7">
    <location>
        <begin position="191"/>
        <end position="216"/>
    </location>
</feature>
<dbReference type="Gene3D" id="1.10.3720.10">
    <property type="entry name" value="MetI-like"/>
    <property type="match status" value="1"/>
</dbReference>
<organism evidence="9 10">
    <name type="scientific">Archangium violaceum Cb vi76</name>
    <dbReference type="NCBI Taxonomy" id="1406225"/>
    <lineage>
        <taxon>Bacteria</taxon>
        <taxon>Pseudomonadati</taxon>
        <taxon>Myxococcota</taxon>
        <taxon>Myxococcia</taxon>
        <taxon>Myxococcales</taxon>
        <taxon>Cystobacterineae</taxon>
        <taxon>Archangiaceae</taxon>
        <taxon>Archangium</taxon>
    </lineage>
</organism>
<dbReference type="InterPro" id="IPR035906">
    <property type="entry name" value="MetI-like_sf"/>
</dbReference>
<accession>A0A084SLJ8</accession>
<feature type="transmembrane region" description="Helical" evidence="7">
    <location>
        <begin position="95"/>
        <end position="118"/>
    </location>
</feature>
<feature type="transmembrane region" description="Helical" evidence="7">
    <location>
        <begin position="130"/>
        <end position="148"/>
    </location>
</feature>
<keyword evidence="5 7" id="KW-1133">Transmembrane helix</keyword>
<dbReference type="GO" id="GO:0005886">
    <property type="term" value="C:plasma membrane"/>
    <property type="evidence" value="ECO:0007669"/>
    <property type="project" value="UniProtKB-SubCell"/>
</dbReference>
<evidence type="ECO:0000256" key="4">
    <source>
        <dbReference type="ARBA" id="ARBA00022692"/>
    </source>
</evidence>
<dbReference type="AlphaFoldDB" id="A0A084SLJ8"/>